<sequence length="290" mass="32168">MSCRWAIMNHQCRSCSPVVLHRQMRQCARGTARAHLVHLRLRGPHRDIASWNGSRVAARGHTTVHHCVRGGTASGHVNAMEIVKPSFPQRPPWRTLCEGQVQSSRCAAANCGPEPHLPDETRIMMHDVWGSWTAVQYGMYYTVCGSRLADDAFPRSTAELQRARARTLVTNVMIADTLACADTLAARHDSEDSLLAGCAHAVAGLDSRRGNSSSGETAKWRPEGILRCRAPVSPESGHAARLVRSVLGFHQPGEWRRASLQRKRNVHVFPPKWTDTTLLTSTPVHPRDFE</sequence>
<accession>A0A165M877</accession>
<protein>
    <submittedName>
        <fullName evidence="1">Uncharacterized protein</fullName>
    </submittedName>
</protein>
<keyword evidence="2" id="KW-1185">Reference proteome</keyword>
<gene>
    <name evidence="1" type="ORF">DAEQUDRAFT_530454</name>
</gene>
<evidence type="ECO:0000313" key="2">
    <source>
        <dbReference type="Proteomes" id="UP000076727"/>
    </source>
</evidence>
<dbReference type="EMBL" id="KV429107">
    <property type="protein sequence ID" value="KZT65346.1"/>
    <property type="molecule type" value="Genomic_DNA"/>
</dbReference>
<evidence type="ECO:0000313" key="1">
    <source>
        <dbReference type="EMBL" id="KZT65346.1"/>
    </source>
</evidence>
<proteinExistence type="predicted"/>
<dbReference type="Proteomes" id="UP000076727">
    <property type="component" value="Unassembled WGS sequence"/>
</dbReference>
<reference evidence="1 2" key="1">
    <citation type="journal article" date="2016" name="Mol. Biol. Evol.">
        <title>Comparative Genomics of Early-Diverging Mushroom-Forming Fungi Provides Insights into the Origins of Lignocellulose Decay Capabilities.</title>
        <authorList>
            <person name="Nagy L.G."/>
            <person name="Riley R."/>
            <person name="Tritt A."/>
            <person name="Adam C."/>
            <person name="Daum C."/>
            <person name="Floudas D."/>
            <person name="Sun H."/>
            <person name="Yadav J.S."/>
            <person name="Pangilinan J."/>
            <person name="Larsson K.H."/>
            <person name="Matsuura K."/>
            <person name="Barry K."/>
            <person name="Labutti K."/>
            <person name="Kuo R."/>
            <person name="Ohm R.A."/>
            <person name="Bhattacharya S.S."/>
            <person name="Shirouzu T."/>
            <person name="Yoshinaga Y."/>
            <person name="Martin F.M."/>
            <person name="Grigoriev I.V."/>
            <person name="Hibbett D.S."/>
        </authorList>
    </citation>
    <scope>NUCLEOTIDE SEQUENCE [LARGE SCALE GENOMIC DNA]</scope>
    <source>
        <strain evidence="1 2">L-15889</strain>
    </source>
</reference>
<dbReference type="AlphaFoldDB" id="A0A165M877"/>
<name>A0A165M877_9APHY</name>
<organism evidence="1 2">
    <name type="scientific">Daedalea quercina L-15889</name>
    <dbReference type="NCBI Taxonomy" id="1314783"/>
    <lineage>
        <taxon>Eukaryota</taxon>
        <taxon>Fungi</taxon>
        <taxon>Dikarya</taxon>
        <taxon>Basidiomycota</taxon>
        <taxon>Agaricomycotina</taxon>
        <taxon>Agaricomycetes</taxon>
        <taxon>Polyporales</taxon>
        <taxon>Fomitopsis</taxon>
    </lineage>
</organism>